<dbReference type="EMBL" id="PEXI01000038">
    <property type="protein sequence ID" value="PIU24421.1"/>
    <property type="molecule type" value="Genomic_DNA"/>
</dbReference>
<name>A0A2M6YCK5_9BACT</name>
<comment type="caution">
    <text evidence="1">The sequence shown here is derived from an EMBL/GenBank/DDBJ whole genome shotgun (WGS) entry which is preliminary data.</text>
</comment>
<sequence>MDFFKKPVFLIILAIALIVAGIWAYISNLRSKNAVNTAPTTSETTDGGLDISNLTNLDSKTLADSINNQLALADSKAAEVDKKLQLSAIEVDLPASLAKSSGETYFVYSTPNDNVDNWV</sequence>
<evidence type="ECO:0000313" key="2">
    <source>
        <dbReference type="Proteomes" id="UP000229896"/>
    </source>
</evidence>
<evidence type="ECO:0000313" key="1">
    <source>
        <dbReference type="EMBL" id="PIU24421.1"/>
    </source>
</evidence>
<dbReference type="AlphaFoldDB" id="A0A2M6YCK5"/>
<feature type="non-terminal residue" evidence="1">
    <location>
        <position position="119"/>
    </location>
</feature>
<reference evidence="2" key="1">
    <citation type="submission" date="2017-09" db="EMBL/GenBank/DDBJ databases">
        <title>Depth-based differentiation of microbial function through sediment-hosted aquifers and enrichment of novel symbionts in the deep terrestrial subsurface.</title>
        <authorList>
            <person name="Probst A.J."/>
            <person name="Ladd B."/>
            <person name="Jarett J.K."/>
            <person name="Geller-Mcgrath D.E."/>
            <person name="Sieber C.M.K."/>
            <person name="Emerson J.B."/>
            <person name="Anantharaman K."/>
            <person name="Thomas B.C."/>
            <person name="Malmstrom R."/>
            <person name="Stieglmeier M."/>
            <person name="Klingl A."/>
            <person name="Woyke T."/>
            <person name="Ryan C.M."/>
            <person name="Banfield J.F."/>
        </authorList>
    </citation>
    <scope>NUCLEOTIDE SEQUENCE [LARGE SCALE GENOMIC DNA]</scope>
</reference>
<protein>
    <submittedName>
        <fullName evidence="1">Uncharacterized protein</fullName>
    </submittedName>
</protein>
<accession>A0A2M6YCK5</accession>
<gene>
    <name evidence="1" type="ORF">COT12_01135</name>
</gene>
<organism evidence="1 2">
    <name type="scientific">Candidatus Berkelbacteria bacterium CG08_land_8_20_14_0_20_39_8</name>
    <dbReference type="NCBI Taxonomy" id="1974511"/>
    <lineage>
        <taxon>Bacteria</taxon>
        <taxon>Candidatus Berkelbacteria</taxon>
    </lineage>
</organism>
<proteinExistence type="predicted"/>
<dbReference type="Proteomes" id="UP000229896">
    <property type="component" value="Unassembled WGS sequence"/>
</dbReference>